<protein>
    <submittedName>
        <fullName evidence="1">DUF1444 family protein</fullName>
    </submittedName>
</protein>
<dbReference type="EMBL" id="CP071091">
    <property type="protein sequence ID" value="QSQ12396.1"/>
    <property type="molecule type" value="Genomic_DNA"/>
</dbReference>
<organism evidence="1 2">
    <name type="scientific">Myxococcus landrumensis</name>
    <dbReference type="NCBI Taxonomy" id="2813577"/>
    <lineage>
        <taxon>Bacteria</taxon>
        <taxon>Pseudomonadati</taxon>
        <taxon>Myxococcota</taxon>
        <taxon>Myxococcia</taxon>
        <taxon>Myxococcales</taxon>
        <taxon>Cystobacterineae</taxon>
        <taxon>Myxococcaceae</taxon>
        <taxon>Myxococcus</taxon>
    </lineage>
</organism>
<accession>A0ABX7N1M2</accession>
<gene>
    <name evidence="1" type="ORF">JY572_29110</name>
</gene>
<evidence type="ECO:0000313" key="2">
    <source>
        <dbReference type="Proteomes" id="UP000663090"/>
    </source>
</evidence>
<proteinExistence type="predicted"/>
<evidence type="ECO:0000313" key="1">
    <source>
        <dbReference type="EMBL" id="QSQ12396.1"/>
    </source>
</evidence>
<dbReference type="RefSeq" id="WP_206714124.1">
    <property type="nucleotide sequence ID" value="NZ_CP071091.1"/>
</dbReference>
<sequence>MGFWKKLFGGGKEDAGSKEVVSPREYLLREVEAALAEDPSVEEVRRLQDDYGLHFTKDGESVQTFLENLFTETRELSPEQRAHVIRRFLGAFAKTRDRQSTWEEVQSQLLPVVRSAAFGVMAPPADAPTRTLVARHTLPFLRELLVVDQPDASMYVQYEHLNEWGISEEEAFVTAFANLARIQDVGVDLQEERPSPIWSVDSEDSYETSRLLLPGFLASFSGRVSGRPIAVIPTRSTLVIAGDQDAATVSRLCELGEREFEASARSISPALYTVDDSGRVVPYRRAGQDALALRIRRAHVRLAMGEYTAQKEFLEEQHEAQGVDLFVASYGALSREKDESPLSWCSWSEDVDALLPETDVVVLALGEEELLSVPFPVVQRLAPGCLTRVPELWPVRYRTTAWPQPKVLEQLRAAAVDIGTYDVP</sequence>
<dbReference type="InterPro" id="IPR010838">
    <property type="entry name" value="DUF1444"/>
</dbReference>
<reference evidence="1 2" key="1">
    <citation type="submission" date="2021-02" db="EMBL/GenBank/DDBJ databases">
        <title>De Novo genome assembly of isolated myxobacteria.</title>
        <authorList>
            <person name="Stevens D.C."/>
        </authorList>
    </citation>
    <scope>NUCLEOTIDE SEQUENCE [LARGE SCALE GENOMIC DNA]</scope>
    <source>
        <strain evidence="1 2">SCHIC003</strain>
    </source>
</reference>
<dbReference type="Proteomes" id="UP000663090">
    <property type="component" value="Chromosome"/>
</dbReference>
<keyword evidence="2" id="KW-1185">Reference proteome</keyword>
<name>A0ABX7N1M2_9BACT</name>
<dbReference type="Pfam" id="PF07285">
    <property type="entry name" value="DUF1444"/>
    <property type="match status" value="1"/>
</dbReference>